<name>A0A918H4U0_9ACTN</name>
<reference evidence="1" key="1">
    <citation type="journal article" date="2014" name="Int. J. Syst. Evol. Microbiol.">
        <title>Complete genome sequence of Corynebacterium casei LMG S-19264T (=DSM 44701T), isolated from a smear-ripened cheese.</title>
        <authorList>
            <consortium name="US DOE Joint Genome Institute (JGI-PGF)"/>
            <person name="Walter F."/>
            <person name="Albersmeier A."/>
            <person name="Kalinowski J."/>
            <person name="Ruckert C."/>
        </authorList>
    </citation>
    <scope>NUCLEOTIDE SEQUENCE</scope>
    <source>
        <strain evidence="1">JCM 3172</strain>
    </source>
</reference>
<dbReference type="AlphaFoldDB" id="A0A918H4U0"/>
<keyword evidence="2" id="KW-1185">Reference proteome</keyword>
<dbReference type="EMBL" id="BMQQ01000011">
    <property type="protein sequence ID" value="GGT36463.1"/>
    <property type="molecule type" value="Genomic_DNA"/>
</dbReference>
<protein>
    <submittedName>
        <fullName evidence="1">Uncharacterized protein</fullName>
    </submittedName>
</protein>
<organism evidence="1 2">
    <name type="scientific">Streptomyces purpureus</name>
    <dbReference type="NCBI Taxonomy" id="1951"/>
    <lineage>
        <taxon>Bacteria</taxon>
        <taxon>Bacillati</taxon>
        <taxon>Actinomycetota</taxon>
        <taxon>Actinomycetes</taxon>
        <taxon>Kitasatosporales</taxon>
        <taxon>Streptomycetaceae</taxon>
        <taxon>Streptomyces</taxon>
    </lineage>
</organism>
<accession>A0A918H4U0</accession>
<dbReference type="Proteomes" id="UP000619486">
    <property type="component" value="Unassembled WGS sequence"/>
</dbReference>
<gene>
    <name evidence="1" type="ORF">GCM10014713_32710</name>
</gene>
<reference evidence="1" key="2">
    <citation type="submission" date="2020-09" db="EMBL/GenBank/DDBJ databases">
        <authorList>
            <person name="Sun Q."/>
            <person name="Ohkuma M."/>
        </authorList>
    </citation>
    <scope>NUCLEOTIDE SEQUENCE</scope>
    <source>
        <strain evidence="1">JCM 3172</strain>
    </source>
</reference>
<evidence type="ECO:0000313" key="2">
    <source>
        <dbReference type="Proteomes" id="UP000619486"/>
    </source>
</evidence>
<evidence type="ECO:0000313" key="1">
    <source>
        <dbReference type="EMBL" id="GGT36463.1"/>
    </source>
</evidence>
<comment type="caution">
    <text evidence="1">The sequence shown here is derived from an EMBL/GenBank/DDBJ whole genome shotgun (WGS) entry which is preliminary data.</text>
</comment>
<proteinExistence type="predicted"/>
<sequence length="115" mass="11626">MSPAGGRSLRGKINTWGETVKRIRSVVGSVVAGMAASASLLPGAPGPAQAAGVPAAPVRAGEAAVGLRPTSSWRRPTPWNPNVITWNMCGDAGGIRGVHVGYCPGGTTPTRRSAL</sequence>